<keyword evidence="7" id="KW-0862">Zinc</keyword>
<dbReference type="Pfam" id="PF01544">
    <property type="entry name" value="CorA"/>
    <property type="match status" value="1"/>
</dbReference>
<feature type="transmembrane region" description="Helical" evidence="11">
    <location>
        <begin position="316"/>
        <end position="336"/>
    </location>
</feature>
<keyword evidence="13" id="KW-1185">Reference proteome</keyword>
<dbReference type="RefSeq" id="WP_051618689.1">
    <property type="nucleotide sequence ID" value="NZ_ARYK01000009.1"/>
</dbReference>
<sequence>MIIEPALVNPTAEDDLLGVDPFIFGYGFAADGAPTRLTWEDLISGKAAEYPRYWVHLNRLSKQAHGWIFRKSGLDRVVAHALVQEETRPRSQHHGRGFLINLRAVNQNEGADPEDMVALRMWASDTVLITVRARPVQATRDVEAWILAGDAPNSNGGLVAALASALTNRMEPEVANLDSRADTFEDQVLDPDVRMPRAELAEFRRTVLGLRRYLVPQREALSQLLREGSADGLFPESIALQLRESVDRVTRLAEDLDAIRERSVVLQEQIMEERTDLTNQRLFVLSLLSAVFLPISFVTGLFGVNLGGMPGINSPMAFAILSLVLLGTTGLMLAIFRWRRWM</sequence>
<evidence type="ECO:0000256" key="10">
    <source>
        <dbReference type="ARBA" id="ARBA00023136"/>
    </source>
</evidence>
<evidence type="ECO:0000256" key="7">
    <source>
        <dbReference type="ARBA" id="ARBA00022833"/>
    </source>
</evidence>
<evidence type="ECO:0000313" key="13">
    <source>
        <dbReference type="Proteomes" id="UP000025171"/>
    </source>
</evidence>
<evidence type="ECO:0000256" key="9">
    <source>
        <dbReference type="ARBA" id="ARBA00023065"/>
    </source>
</evidence>
<protein>
    <submittedName>
        <fullName evidence="12">Mg2 transporter protein CorA family protein</fullName>
    </submittedName>
</protein>
<dbReference type="SUPFAM" id="SSF143865">
    <property type="entry name" value="CorA soluble domain-like"/>
    <property type="match status" value="1"/>
</dbReference>
<dbReference type="InterPro" id="IPR045861">
    <property type="entry name" value="CorA_cytoplasmic_dom"/>
</dbReference>
<comment type="caution">
    <text evidence="12">The sequence shown here is derived from an EMBL/GenBank/DDBJ whole genome shotgun (WGS) entry which is preliminary data.</text>
</comment>
<keyword evidence="4" id="KW-1003">Cell membrane</keyword>
<keyword evidence="3" id="KW-0813">Transport</keyword>
<dbReference type="CDD" id="cd12833">
    <property type="entry name" value="ZntB-like_1"/>
    <property type="match status" value="1"/>
</dbReference>
<keyword evidence="6 11" id="KW-0812">Transmembrane</keyword>
<dbReference type="Gene3D" id="3.30.460.20">
    <property type="entry name" value="CorA soluble domain-like"/>
    <property type="match status" value="1"/>
</dbReference>
<evidence type="ECO:0000256" key="1">
    <source>
        <dbReference type="ARBA" id="ARBA00004651"/>
    </source>
</evidence>
<evidence type="ECO:0000313" key="12">
    <source>
        <dbReference type="EMBL" id="KCZ88896.1"/>
    </source>
</evidence>
<dbReference type="PATRIC" id="fig|1280950.3.peg.3073"/>
<comment type="similarity">
    <text evidence="2">Belongs to the CorA metal ion transporter (MIT) (TC 1.A.35) family.</text>
</comment>
<feature type="transmembrane region" description="Helical" evidence="11">
    <location>
        <begin position="282"/>
        <end position="304"/>
    </location>
</feature>
<dbReference type="EMBL" id="ARYK01000009">
    <property type="protein sequence ID" value="KCZ88896.1"/>
    <property type="molecule type" value="Genomic_DNA"/>
</dbReference>
<dbReference type="GO" id="GO:0005886">
    <property type="term" value="C:plasma membrane"/>
    <property type="evidence" value="ECO:0007669"/>
    <property type="project" value="UniProtKB-SubCell"/>
</dbReference>
<evidence type="ECO:0000256" key="11">
    <source>
        <dbReference type="SAM" id="Phobius"/>
    </source>
</evidence>
<dbReference type="SUPFAM" id="SSF144083">
    <property type="entry name" value="Magnesium transport protein CorA, transmembrane region"/>
    <property type="match status" value="1"/>
</dbReference>
<organism evidence="12 13">
    <name type="scientific">Hyphomonas johnsonii MHS-2</name>
    <dbReference type="NCBI Taxonomy" id="1280950"/>
    <lineage>
        <taxon>Bacteria</taxon>
        <taxon>Pseudomonadati</taxon>
        <taxon>Pseudomonadota</taxon>
        <taxon>Alphaproteobacteria</taxon>
        <taxon>Hyphomonadales</taxon>
        <taxon>Hyphomonadaceae</taxon>
        <taxon>Hyphomonas</taxon>
    </lineage>
</organism>
<dbReference type="OrthoDB" id="9803484at2"/>
<keyword evidence="9" id="KW-0406">Ion transport</keyword>
<dbReference type="PANTHER" id="PTHR46494:SF3">
    <property type="entry name" value="ZINC TRANSPORT PROTEIN ZNTB"/>
    <property type="match status" value="1"/>
</dbReference>
<dbReference type="GO" id="GO:0050897">
    <property type="term" value="F:cobalt ion binding"/>
    <property type="evidence" value="ECO:0007669"/>
    <property type="project" value="TreeGrafter"/>
</dbReference>
<dbReference type="eggNOG" id="COG0598">
    <property type="taxonomic scope" value="Bacteria"/>
</dbReference>
<keyword evidence="8 11" id="KW-1133">Transmembrane helix</keyword>
<reference evidence="12 13" key="1">
    <citation type="journal article" date="2014" name="Antonie Van Leeuwenhoek">
        <title>Hyphomonas beringensis sp. nov. and Hyphomonas chukchiensis sp. nov., isolated from surface seawater of the Bering Sea and Chukchi Sea.</title>
        <authorList>
            <person name="Li C."/>
            <person name="Lai Q."/>
            <person name="Li G."/>
            <person name="Dong C."/>
            <person name="Wang J."/>
            <person name="Liao Y."/>
            <person name="Shao Z."/>
        </authorList>
    </citation>
    <scope>NUCLEOTIDE SEQUENCE [LARGE SCALE GENOMIC DNA]</scope>
    <source>
        <strain evidence="12 13">MHS-2</strain>
    </source>
</reference>
<name>A0A059FEC0_9PROT</name>
<dbReference type="GO" id="GO:0000287">
    <property type="term" value="F:magnesium ion binding"/>
    <property type="evidence" value="ECO:0007669"/>
    <property type="project" value="TreeGrafter"/>
</dbReference>
<dbReference type="GO" id="GO:0015095">
    <property type="term" value="F:magnesium ion transmembrane transporter activity"/>
    <property type="evidence" value="ECO:0007669"/>
    <property type="project" value="TreeGrafter"/>
</dbReference>
<dbReference type="Proteomes" id="UP000025171">
    <property type="component" value="Unassembled WGS sequence"/>
</dbReference>
<dbReference type="AlphaFoldDB" id="A0A059FEC0"/>
<dbReference type="InterPro" id="IPR002523">
    <property type="entry name" value="MgTranspt_CorA/ZnTranspt_ZntB"/>
</dbReference>
<dbReference type="GO" id="GO:0015087">
    <property type="term" value="F:cobalt ion transmembrane transporter activity"/>
    <property type="evidence" value="ECO:0007669"/>
    <property type="project" value="TreeGrafter"/>
</dbReference>
<accession>A0A059FEC0</accession>
<evidence type="ECO:0000256" key="2">
    <source>
        <dbReference type="ARBA" id="ARBA00009765"/>
    </source>
</evidence>
<dbReference type="Gene3D" id="1.20.58.340">
    <property type="entry name" value="Magnesium transport protein CorA, transmembrane region"/>
    <property type="match status" value="2"/>
</dbReference>
<evidence type="ECO:0000256" key="4">
    <source>
        <dbReference type="ARBA" id="ARBA00022475"/>
    </source>
</evidence>
<evidence type="ECO:0000256" key="3">
    <source>
        <dbReference type="ARBA" id="ARBA00022448"/>
    </source>
</evidence>
<evidence type="ECO:0000256" key="5">
    <source>
        <dbReference type="ARBA" id="ARBA00022519"/>
    </source>
</evidence>
<evidence type="ECO:0000256" key="8">
    <source>
        <dbReference type="ARBA" id="ARBA00022989"/>
    </source>
</evidence>
<proteinExistence type="inferred from homology"/>
<gene>
    <name evidence="12" type="ORF">HJO_15304</name>
</gene>
<keyword evidence="5" id="KW-0997">Cell inner membrane</keyword>
<comment type="subcellular location">
    <subcellularLocation>
        <location evidence="1">Cell membrane</location>
        <topology evidence="1">Multi-pass membrane protein</topology>
    </subcellularLocation>
</comment>
<dbReference type="InterPro" id="IPR045863">
    <property type="entry name" value="CorA_TM1_TM2"/>
</dbReference>
<evidence type="ECO:0000256" key="6">
    <source>
        <dbReference type="ARBA" id="ARBA00022692"/>
    </source>
</evidence>
<keyword evidence="10 11" id="KW-0472">Membrane</keyword>
<dbReference type="PANTHER" id="PTHR46494">
    <property type="entry name" value="CORA FAMILY METAL ION TRANSPORTER (EUROFUNG)"/>
    <property type="match status" value="1"/>
</dbReference>
<dbReference type="STRING" id="1280950.HJO_15304"/>